<keyword evidence="1" id="KW-1133">Transmembrane helix</keyword>
<evidence type="ECO:0008006" key="4">
    <source>
        <dbReference type="Google" id="ProtNLM"/>
    </source>
</evidence>
<keyword evidence="1" id="KW-0472">Membrane</keyword>
<feature type="transmembrane region" description="Helical" evidence="1">
    <location>
        <begin position="64"/>
        <end position="83"/>
    </location>
</feature>
<reference evidence="2 3" key="1">
    <citation type="submission" date="2024-09" db="EMBL/GenBank/DDBJ databases">
        <authorList>
            <person name="Lee S.D."/>
        </authorList>
    </citation>
    <scope>NUCLEOTIDE SEQUENCE [LARGE SCALE GENOMIC DNA]</scope>
    <source>
        <strain evidence="2 3">N1-5</strain>
    </source>
</reference>
<evidence type="ECO:0000313" key="2">
    <source>
        <dbReference type="EMBL" id="MFC1404845.1"/>
    </source>
</evidence>
<dbReference type="RefSeq" id="WP_157623889.1">
    <property type="nucleotide sequence ID" value="NZ_JBHEZZ010000017.1"/>
</dbReference>
<keyword evidence="1" id="KW-0812">Transmembrane</keyword>
<sequence length="106" mass="11813">MDNWPDGPADPEAARERYLRDLRDNRRLLREVFRADMPAAHVGAGAVVLVSVVTGCYAGPWSGALVALGFVALFTLTLTVLRLRGRHGRDAVRRAYLFTFGWGNWL</sequence>
<protein>
    <recommendedName>
        <fullName evidence="4">Sensor histidine kinase</fullName>
    </recommendedName>
</protein>
<accession>A0ABV6UTP7</accession>
<organism evidence="2 3">
    <name type="scientific">Streptacidiphilus cavernicola</name>
    <dbReference type="NCBI Taxonomy" id="3342716"/>
    <lineage>
        <taxon>Bacteria</taxon>
        <taxon>Bacillati</taxon>
        <taxon>Actinomycetota</taxon>
        <taxon>Actinomycetes</taxon>
        <taxon>Kitasatosporales</taxon>
        <taxon>Streptomycetaceae</taxon>
        <taxon>Streptacidiphilus</taxon>
    </lineage>
</organism>
<name>A0ABV6UTP7_9ACTN</name>
<evidence type="ECO:0000256" key="1">
    <source>
        <dbReference type="SAM" id="Phobius"/>
    </source>
</evidence>
<dbReference type="EMBL" id="JBHEZZ010000017">
    <property type="protein sequence ID" value="MFC1404845.1"/>
    <property type="molecule type" value="Genomic_DNA"/>
</dbReference>
<proteinExistence type="predicted"/>
<evidence type="ECO:0000313" key="3">
    <source>
        <dbReference type="Proteomes" id="UP001592528"/>
    </source>
</evidence>
<comment type="caution">
    <text evidence="2">The sequence shown here is derived from an EMBL/GenBank/DDBJ whole genome shotgun (WGS) entry which is preliminary data.</text>
</comment>
<dbReference type="Proteomes" id="UP001592528">
    <property type="component" value="Unassembled WGS sequence"/>
</dbReference>
<gene>
    <name evidence="2" type="ORF">ACEZDJ_26505</name>
</gene>
<keyword evidence="3" id="KW-1185">Reference proteome</keyword>